<comment type="similarity">
    <text evidence="1">Belongs to the heat shock protein 70 family.</text>
</comment>
<dbReference type="GO" id="GO:0140662">
    <property type="term" value="F:ATP-dependent protein folding chaperone"/>
    <property type="evidence" value="ECO:0007669"/>
    <property type="project" value="InterPro"/>
</dbReference>
<dbReference type="Gene3D" id="3.90.640.10">
    <property type="entry name" value="Actin, Chain A, domain 4"/>
    <property type="match status" value="1"/>
</dbReference>
<dbReference type="EMBL" id="HBUF01133643">
    <property type="protein sequence ID" value="CAG6644811.1"/>
    <property type="molecule type" value="Transcribed_RNA"/>
</dbReference>
<dbReference type="SUPFAM" id="SSF53067">
    <property type="entry name" value="Actin-like ATPase domain"/>
    <property type="match status" value="2"/>
</dbReference>
<evidence type="ECO:0000256" key="1">
    <source>
        <dbReference type="ARBA" id="ARBA00007381"/>
    </source>
</evidence>
<dbReference type="EMBL" id="HBUF01358606">
    <property type="protein sequence ID" value="CAG6719317.1"/>
    <property type="molecule type" value="Transcribed_RNA"/>
</dbReference>
<dbReference type="FunFam" id="3.90.640.10:FF:000004">
    <property type="entry name" value="Heat shock 70 kDa protein 4"/>
    <property type="match status" value="1"/>
</dbReference>
<sequence>MSVIGIDFGTEACYLSVAKSGGIETIVNDFSERATPSRVAFCERNRVLGVAAKIQTITNVENTISGFKRLLGRTYDDPYTQDEIKMMPFQTLKQNDGSVGIKVNFLNKEHVFSPEQVTAMLFTKLKDISENEIQNKVHDCVLAVPAYFTNNERKALLNAASIAGLNVLRLINETTATALAYGIYKQDLPDDDQNPRYVAFVDFGYSALQVCIAAFVRGKLRILSTVCDSQIGGRNIDKILAEYVSTDFVKRYNIDPRRNARAYIRLTTEIDKIKKNMSANSNKLPLNIECLMDDKDVHTELKRNDLETLCEHIFGRVEICLNQCIAESRLPVNAIHSIEIVGGSSRIPAVKNVIESVFHKPPSTTLNQDEAVSRGCALQCAILSPAVKIRHFDVTDVQNYPIKVAWNPIGNEDGENLAFPPMQPVPFSKVLTFYRAQVFDVQAYYDCEVPNQSQFVGQFIIKDIKPGPKGKPEKVKVKMTVDTHGVFSVTSAALYEDIEDGKEVFKCELPYDSVFNHYVANMKLQDLLELECKMQDKDIEEKERVDAKNALEEYVYELRDYLANEMADFIPDSNRKALNKKLEELKDWLYEEGQDVAKSMYMDHLNNLRRVGDPMKVRAMEYSMRPNLLDEYKHSLQSAKNVVDAAMRGDEQFIHLSKQDLSTVDTVIKQHAKWLEEKCSKLKSCPKYENPPVTCDQIKDEKYKFEKSVWTVLNKPKPVVETPSASEPSSEDNVASQQNNTEQG</sequence>
<keyword evidence="3" id="KW-0067">ATP-binding</keyword>
<dbReference type="EMBL" id="HBUF01598637">
    <property type="protein sequence ID" value="CAG6775506.1"/>
    <property type="molecule type" value="Transcribed_RNA"/>
</dbReference>
<dbReference type="InterPro" id="IPR029047">
    <property type="entry name" value="HSP70_peptide-bd_sf"/>
</dbReference>
<dbReference type="EMBL" id="HBUF01598635">
    <property type="protein sequence ID" value="CAG6775500.1"/>
    <property type="molecule type" value="Transcribed_RNA"/>
</dbReference>
<organism evidence="5">
    <name type="scientific">Cacopsylla melanoneura</name>
    <dbReference type="NCBI Taxonomy" id="428564"/>
    <lineage>
        <taxon>Eukaryota</taxon>
        <taxon>Metazoa</taxon>
        <taxon>Ecdysozoa</taxon>
        <taxon>Arthropoda</taxon>
        <taxon>Hexapoda</taxon>
        <taxon>Insecta</taxon>
        <taxon>Pterygota</taxon>
        <taxon>Neoptera</taxon>
        <taxon>Paraneoptera</taxon>
        <taxon>Hemiptera</taxon>
        <taxon>Sternorrhyncha</taxon>
        <taxon>Psylloidea</taxon>
        <taxon>Psyllidae</taxon>
        <taxon>Psyllinae</taxon>
        <taxon>Cacopsylla</taxon>
    </lineage>
</organism>
<dbReference type="Gene3D" id="1.20.1270.10">
    <property type="match status" value="1"/>
</dbReference>
<dbReference type="FunFam" id="3.30.30.30:FF:000002">
    <property type="entry name" value="Heat shock 70 kDa protein 4"/>
    <property type="match status" value="1"/>
</dbReference>
<dbReference type="PANTHER" id="PTHR45639">
    <property type="entry name" value="HSC70CB, ISOFORM G-RELATED"/>
    <property type="match status" value="1"/>
</dbReference>
<dbReference type="EMBL" id="HBUF01358605">
    <property type="protein sequence ID" value="CAG6719316.1"/>
    <property type="molecule type" value="Transcribed_RNA"/>
</dbReference>
<dbReference type="GO" id="GO:0005634">
    <property type="term" value="C:nucleus"/>
    <property type="evidence" value="ECO:0007669"/>
    <property type="project" value="TreeGrafter"/>
</dbReference>
<dbReference type="EMBL" id="HBUF01358602">
    <property type="protein sequence ID" value="CAG6719313.1"/>
    <property type="molecule type" value="Transcribed_RNA"/>
</dbReference>
<dbReference type="EMBL" id="HBUF01186803">
    <property type="protein sequence ID" value="CAG6656962.1"/>
    <property type="molecule type" value="Transcribed_RNA"/>
</dbReference>
<dbReference type="InterPro" id="IPR013126">
    <property type="entry name" value="Hsp_70_fam"/>
</dbReference>
<dbReference type="GO" id="GO:0005524">
    <property type="term" value="F:ATP binding"/>
    <property type="evidence" value="ECO:0007669"/>
    <property type="project" value="UniProtKB-KW"/>
</dbReference>
<dbReference type="Gene3D" id="2.60.34.10">
    <property type="entry name" value="Substrate Binding Domain Of DNAk, Chain A, domain 1"/>
    <property type="match status" value="1"/>
</dbReference>
<keyword evidence="2" id="KW-0547">Nucleotide-binding</keyword>
<dbReference type="FunFam" id="3.30.420.40:FF:000495">
    <property type="entry name" value="Heat shock protein 4b"/>
    <property type="match status" value="1"/>
</dbReference>
<dbReference type="Gene3D" id="3.30.420.40">
    <property type="match status" value="2"/>
</dbReference>
<evidence type="ECO:0000256" key="2">
    <source>
        <dbReference type="ARBA" id="ARBA00022741"/>
    </source>
</evidence>
<dbReference type="EMBL" id="HBUF01133644">
    <property type="protein sequence ID" value="CAG6644813.1"/>
    <property type="molecule type" value="Transcribed_RNA"/>
</dbReference>
<name>A0A8D8RSP9_9HEMI</name>
<accession>A0A8D8RSP9</accession>
<dbReference type="EMBL" id="HBUF01186801">
    <property type="protein sequence ID" value="CAG6656960.1"/>
    <property type="molecule type" value="Transcribed_RNA"/>
</dbReference>
<dbReference type="FunFam" id="3.30.420.40:FF:000171">
    <property type="entry name" value="Heat shock 70 kDa protein 4"/>
    <property type="match status" value="1"/>
</dbReference>
<dbReference type="EMBL" id="HBUF01358604">
    <property type="protein sequence ID" value="CAG6719315.1"/>
    <property type="molecule type" value="Transcribed_RNA"/>
</dbReference>
<reference evidence="5" key="1">
    <citation type="submission" date="2021-05" db="EMBL/GenBank/DDBJ databases">
        <authorList>
            <person name="Alioto T."/>
            <person name="Alioto T."/>
            <person name="Gomez Garrido J."/>
        </authorList>
    </citation>
    <scope>NUCLEOTIDE SEQUENCE</scope>
</reference>
<dbReference type="EMBL" id="HBUF01598636">
    <property type="protein sequence ID" value="CAG6775503.1"/>
    <property type="molecule type" value="Transcribed_RNA"/>
</dbReference>
<dbReference type="AlphaFoldDB" id="A0A8D8RSP9"/>
<dbReference type="SUPFAM" id="SSF100920">
    <property type="entry name" value="Heat shock protein 70kD (HSP70), peptide-binding domain"/>
    <property type="match status" value="1"/>
</dbReference>
<dbReference type="SUPFAM" id="SSF100934">
    <property type="entry name" value="Heat shock protein 70kD (HSP70), C-terminal subdomain"/>
    <property type="match status" value="1"/>
</dbReference>
<evidence type="ECO:0000256" key="3">
    <source>
        <dbReference type="ARBA" id="ARBA00022840"/>
    </source>
</evidence>
<evidence type="ECO:0000313" key="5">
    <source>
        <dbReference type="EMBL" id="CAG6656963.1"/>
    </source>
</evidence>
<protein>
    <submittedName>
        <fullName evidence="5">Uncharacterized protein C30C11.4</fullName>
    </submittedName>
</protein>
<dbReference type="Gene3D" id="3.30.30.30">
    <property type="match status" value="1"/>
</dbReference>
<dbReference type="PRINTS" id="PR00301">
    <property type="entry name" value="HEATSHOCK70"/>
</dbReference>
<dbReference type="Pfam" id="PF00012">
    <property type="entry name" value="HSP70"/>
    <property type="match status" value="1"/>
</dbReference>
<dbReference type="InterPro" id="IPR043129">
    <property type="entry name" value="ATPase_NBD"/>
</dbReference>
<dbReference type="PANTHER" id="PTHR45639:SF4">
    <property type="entry name" value="HSC70CB, ISOFORM G"/>
    <property type="match status" value="1"/>
</dbReference>
<dbReference type="EMBL" id="HBUF01186804">
    <property type="protein sequence ID" value="CAG6656963.1"/>
    <property type="molecule type" value="Transcribed_RNA"/>
</dbReference>
<feature type="region of interest" description="Disordered" evidence="4">
    <location>
        <begin position="716"/>
        <end position="744"/>
    </location>
</feature>
<proteinExistence type="inferred from homology"/>
<dbReference type="EMBL" id="HBUF01186802">
    <property type="protein sequence ID" value="CAG6656961.1"/>
    <property type="molecule type" value="Transcribed_RNA"/>
</dbReference>
<dbReference type="FunFam" id="1.20.1270.10:FF:000002">
    <property type="entry name" value="Heat shock 70 kDa protein 4"/>
    <property type="match status" value="1"/>
</dbReference>
<feature type="compositionally biased region" description="Polar residues" evidence="4">
    <location>
        <begin position="723"/>
        <end position="744"/>
    </location>
</feature>
<dbReference type="EMBL" id="HBUF01598634">
    <property type="protein sequence ID" value="CAG6775497.1"/>
    <property type="molecule type" value="Transcribed_RNA"/>
</dbReference>
<evidence type="ECO:0000256" key="4">
    <source>
        <dbReference type="SAM" id="MobiDB-lite"/>
    </source>
</evidence>
<dbReference type="EMBL" id="HBUF01358603">
    <property type="protein sequence ID" value="CAG6719314.1"/>
    <property type="molecule type" value="Transcribed_RNA"/>
</dbReference>
<dbReference type="GO" id="GO:0005829">
    <property type="term" value="C:cytosol"/>
    <property type="evidence" value="ECO:0007669"/>
    <property type="project" value="TreeGrafter"/>
</dbReference>
<dbReference type="InterPro" id="IPR029048">
    <property type="entry name" value="HSP70_C_sf"/>
</dbReference>
<dbReference type="EMBL" id="HBUF01133645">
    <property type="protein sequence ID" value="CAG6644815.1"/>
    <property type="molecule type" value="Transcribed_RNA"/>
</dbReference>